<dbReference type="Proteomes" id="UP000266016">
    <property type="component" value="Unassembled WGS sequence"/>
</dbReference>
<protein>
    <recommendedName>
        <fullName evidence="3">DUF2612 domain-containing protein</fullName>
    </recommendedName>
</protein>
<comment type="caution">
    <text evidence="1">The sequence shown here is derived from an EMBL/GenBank/DDBJ whole genome shotgun (WGS) entry which is preliminary data.</text>
</comment>
<proteinExistence type="predicted"/>
<reference evidence="1 2" key="1">
    <citation type="submission" date="2018-08" db="EMBL/GenBank/DDBJ databases">
        <title>Bacillus jemisoniae sp. nov., Bacillus chryseoplanitiae sp. nov., Bacillus resnikiae sp. nov., and Bacillus frankliniae sp. nov., isolated from Viking spacecraft and associated surfaces.</title>
        <authorList>
            <person name="Seuylemezian A."/>
            <person name="Vaishampayan P."/>
        </authorList>
    </citation>
    <scope>NUCLEOTIDE SEQUENCE [LARGE SCALE GENOMIC DNA]</scope>
    <source>
        <strain evidence="1 2">MA001</strain>
    </source>
</reference>
<evidence type="ECO:0000313" key="1">
    <source>
        <dbReference type="EMBL" id="RID87045.1"/>
    </source>
</evidence>
<dbReference type="AlphaFoldDB" id="A0A398BAJ4"/>
<accession>A0A398BAJ4</accession>
<dbReference type="EMBL" id="QWVS01000013">
    <property type="protein sequence ID" value="RID87045.1"/>
    <property type="molecule type" value="Genomic_DNA"/>
</dbReference>
<keyword evidence="2" id="KW-1185">Reference proteome</keyword>
<gene>
    <name evidence="1" type="ORF">D1953_06935</name>
</gene>
<organism evidence="1 2">
    <name type="scientific">Peribacillus asahii</name>
    <dbReference type="NCBI Taxonomy" id="228899"/>
    <lineage>
        <taxon>Bacteria</taxon>
        <taxon>Bacillati</taxon>
        <taxon>Bacillota</taxon>
        <taxon>Bacilli</taxon>
        <taxon>Bacillales</taxon>
        <taxon>Bacillaceae</taxon>
        <taxon>Peribacillus</taxon>
    </lineage>
</organism>
<dbReference type="RefSeq" id="WP_119116440.1">
    <property type="nucleotide sequence ID" value="NZ_QWVS01000013.1"/>
</dbReference>
<evidence type="ECO:0008006" key="3">
    <source>
        <dbReference type="Google" id="ProtNLM"/>
    </source>
</evidence>
<evidence type="ECO:0000313" key="2">
    <source>
        <dbReference type="Proteomes" id="UP000266016"/>
    </source>
</evidence>
<sequence>MIFLDNILSKLTDAYKKTKESKIGKLISIVSSQLDDIDSTLNRMEEWRDIDLAEGKALDRLGQEIVGEFRGLSTDEEYRLKIKTRIVTNFLSDGDIESINQLLQIYLNEYFISAQEGWSLKGSPFDGEPAMLFITVKGDGNPYGIPFSDLNRVGIGGIGTQWQYLLERELTAADEYQRWMYPFENYAGHMMAGGEQITNGNALYQASLDIRGAYSKADNPYLICGDYVSGDNISKDYNSNFELSGVYSSFLQIYPICGNFVAGEVI</sequence>
<name>A0A398BAJ4_9BACI</name>